<dbReference type="OrthoDB" id="10411435at2759"/>
<sequence>MSSPNRNPASPGKAAGSPGKATASPGKATPSPGKATPSSSGIYIPTSPTDGEAIMPAARPATPDAVNETRPPVLPALSANVDLSAYETPAFLAAEQMVLGHRVVGRMTRDGARTYTMRIGGPLPMQNDYQFPTADEATALAIYMKKASYDVRAVVHGERVWLFVIHSTNRAEDEAYWIQDVTTGHALSAAEVASEDAARTWGR</sequence>
<feature type="compositionally biased region" description="Polar residues" evidence="1">
    <location>
        <begin position="36"/>
        <end position="49"/>
    </location>
</feature>
<dbReference type="EMBL" id="MU004203">
    <property type="protein sequence ID" value="KAF2488394.1"/>
    <property type="molecule type" value="Genomic_DNA"/>
</dbReference>
<keyword evidence="3" id="KW-1185">Reference proteome</keyword>
<organism evidence="2 3">
    <name type="scientific">Lophium mytilinum</name>
    <dbReference type="NCBI Taxonomy" id="390894"/>
    <lineage>
        <taxon>Eukaryota</taxon>
        <taxon>Fungi</taxon>
        <taxon>Dikarya</taxon>
        <taxon>Ascomycota</taxon>
        <taxon>Pezizomycotina</taxon>
        <taxon>Dothideomycetes</taxon>
        <taxon>Pleosporomycetidae</taxon>
        <taxon>Mytilinidiales</taxon>
        <taxon>Mytilinidiaceae</taxon>
        <taxon>Lophium</taxon>
    </lineage>
</organism>
<accession>A0A6A6Q8R1</accession>
<dbReference type="AlphaFoldDB" id="A0A6A6Q8R1"/>
<proteinExistence type="predicted"/>
<gene>
    <name evidence="2" type="ORF">BU16DRAFT_623448</name>
</gene>
<evidence type="ECO:0000256" key="1">
    <source>
        <dbReference type="SAM" id="MobiDB-lite"/>
    </source>
</evidence>
<protein>
    <submittedName>
        <fullName evidence="2">Uncharacterized protein</fullName>
    </submittedName>
</protein>
<feature type="region of interest" description="Disordered" evidence="1">
    <location>
        <begin position="1"/>
        <end position="56"/>
    </location>
</feature>
<evidence type="ECO:0000313" key="2">
    <source>
        <dbReference type="EMBL" id="KAF2488394.1"/>
    </source>
</evidence>
<reference evidence="2" key="1">
    <citation type="journal article" date="2020" name="Stud. Mycol.">
        <title>101 Dothideomycetes genomes: a test case for predicting lifestyles and emergence of pathogens.</title>
        <authorList>
            <person name="Haridas S."/>
            <person name="Albert R."/>
            <person name="Binder M."/>
            <person name="Bloem J."/>
            <person name="Labutti K."/>
            <person name="Salamov A."/>
            <person name="Andreopoulos B."/>
            <person name="Baker S."/>
            <person name="Barry K."/>
            <person name="Bills G."/>
            <person name="Bluhm B."/>
            <person name="Cannon C."/>
            <person name="Castanera R."/>
            <person name="Culley D."/>
            <person name="Daum C."/>
            <person name="Ezra D."/>
            <person name="Gonzalez J."/>
            <person name="Henrissat B."/>
            <person name="Kuo A."/>
            <person name="Liang C."/>
            <person name="Lipzen A."/>
            <person name="Lutzoni F."/>
            <person name="Magnuson J."/>
            <person name="Mondo S."/>
            <person name="Nolan M."/>
            <person name="Ohm R."/>
            <person name="Pangilinan J."/>
            <person name="Park H.-J."/>
            <person name="Ramirez L."/>
            <person name="Alfaro M."/>
            <person name="Sun H."/>
            <person name="Tritt A."/>
            <person name="Yoshinaga Y."/>
            <person name="Zwiers L.-H."/>
            <person name="Turgeon B."/>
            <person name="Goodwin S."/>
            <person name="Spatafora J."/>
            <person name="Crous P."/>
            <person name="Grigoriev I."/>
        </authorList>
    </citation>
    <scope>NUCLEOTIDE SEQUENCE</scope>
    <source>
        <strain evidence="2">CBS 269.34</strain>
    </source>
</reference>
<evidence type="ECO:0000313" key="3">
    <source>
        <dbReference type="Proteomes" id="UP000799750"/>
    </source>
</evidence>
<name>A0A6A6Q8R1_9PEZI</name>
<dbReference type="Proteomes" id="UP000799750">
    <property type="component" value="Unassembled WGS sequence"/>
</dbReference>